<accession>A0ACB7S0S2</accession>
<keyword evidence="2" id="KW-1185">Reference proteome</keyword>
<evidence type="ECO:0000313" key="1">
    <source>
        <dbReference type="EMBL" id="KAH6928330.1"/>
    </source>
</evidence>
<name>A0ACB7S0S2_HYAAI</name>
<evidence type="ECO:0000313" key="2">
    <source>
        <dbReference type="Proteomes" id="UP000821845"/>
    </source>
</evidence>
<comment type="caution">
    <text evidence="1">The sequence shown here is derived from an EMBL/GenBank/DDBJ whole genome shotgun (WGS) entry which is preliminary data.</text>
</comment>
<reference evidence="1" key="1">
    <citation type="submission" date="2020-05" db="EMBL/GenBank/DDBJ databases">
        <title>Large-scale comparative analyses of tick genomes elucidate their genetic diversity and vector capacities.</title>
        <authorList>
            <person name="Jia N."/>
            <person name="Wang J."/>
            <person name="Shi W."/>
            <person name="Du L."/>
            <person name="Sun Y."/>
            <person name="Zhan W."/>
            <person name="Jiang J."/>
            <person name="Wang Q."/>
            <person name="Zhang B."/>
            <person name="Ji P."/>
            <person name="Sakyi L.B."/>
            <person name="Cui X."/>
            <person name="Yuan T."/>
            <person name="Jiang B."/>
            <person name="Yang W."/>
            <person name="Lam T.T.-Y."/>
            <person name="Chang Q."/>
            <person name="Ding S."/>
            <person name="Wang X."/>
            <person name="Zhu J."/>
            <person name="Ruan X."/>
            <person name="Zhao L."/>
            <person name="Wei J."/>
            <person name="Que T."/>
            <person name="Du C."/>
            <person name="Cheng J."/>
            <person name="Dai P."/>
            <person name="Han X."/>
            <person name="Huang E."/>
            <person name="Gao Y."/>
            <person name="Liu J."/>
            <person name="Shao H."/>
            <person name="Ye R."/>
            <person name="Li L."/>
            <person name="Wei W."/>
            <person name="Wang X."/>
            <person name="Wang C."/>
            <person name="Yang T."/>
            <person name="Huo Q."/>
            <person name="Li W."/>
            <person name="Guo W."/>
            <person name="Chen H."/>
            <person name="Zhou L."/>
            <person name="Ni X."/>
            <person name="Tian J."/>
            <person name="Zhou Y."/>
            <person name="Sheng Y."/>
            <person name="Liu T."/>
            <person name="Pan Y."/>
            <person name="Xia L."/>
            <person name="Li J."/>
            <person name="Zhao F."/>
            <person name="Cao W."/>
        </authorList>
    </citation>
    <scope>NUCLEOTIDE SEQUENCE</scope>
    <source>
        <strain evidence="1">Hyas-2018</strain>
    </source>
</reference>
<proteinExistence type="predicted"/>
<gene>
    <name evidence="1" type="ORF">HPB50_014282</name>
</gene>
<dbReference type="Proteomes" id="UP000821845">
    <property type="component" value="Chromosome 6"/>
</dbReference>
<dbReference type="EMBL" id="CM023486">
    <property type="protein sequence ID" value="KAH6928330.1"/>
    <property type="molecule type" value="Genomic_DNA"/>
</dbReference>
<sequence>MAAPTTAVEGGMALPAEAETCSQRRVNWSVSTTELLIRLWEDNLAALRSNTRNARVYDSMTRDLNARLPAGAVPFTSKQVRQKLENLNKHYRKLRRCGTTTGSKGVEWPYYWLLHSFLGTLPVNDSSLVEESVEVPDVNETPEGVHVLAEFNEALAEDSAGAEDTSTSSLQDEGGTPAAGSSDTSIPKDRGTSRKRKRPSTALQEIMELQKQAEERCASMAQQRLAMQQQMLQLQKESNDTQKDILGVLKSYFEGLDADWEFHATPCAAGHLLLFHSEPANKKRKVPGQESTELATGSTCLDPKLDEIEMDSGYNLRAMAANQTGRVQELRHQISQAATVSLPHLPGGNVDGASSSRSYAAVAAQGLGMQVHQSLIGPPTVQEVHPNAVPHQVGRQRQEHAHVMYLAPIVPSTSPAIDVMKILKTNIDPEKEKLAQVDSRKTRNGVTVLTNDADTFGNMQTALQNNVFTSTALSVKIPKKRKPRIRIIGVDPDIPGPNLLTEINNRNGSVALDGTQCRHVISYKERSGNATHILEVDAAARRRLLDKGTLAIGGTLARVEEDFHVPLCTYCATYGHSRRGCPFTGQPDKIVCTKCAANHLPEQCVVRAGDEAVACNECRRVDLPSTHPTGHMDCPVLQDRVARLKARTDYG</sequence>
<protein>
    <submittedName>
        <fullName evidence="1">Uncharacterized protein</fullName>
    </submittedName>
</protein>
<organism evidence="1 2">
    <name type="scientific">Hyalomma asiaticum</name>
    <name type="common">Tick</name>
    <dbReference type="NCBI Taxonomy" id="266040"/>
    <lineage>
        <taxon>Eukaryota</taxon>
        <taxon>Metazoa</taxon>
        <taxon>Ecdysozoa</taxon>
        <taxon>Arthropoda</taxon>
        <taxon>Chelicerata</taxon>
        <taxon>Arachnida</taxon>
        <taxon>Acari</taxon>
        <taxon>Parasitiformes</taxon>
        <taxon>Ixodida</taxon>
        <taxon>Ixodoidea</taxon>
        <taxon>Ixodidae</taxon>
        <taxon>Hyalomminae</taxon>
        <taxon>Hyalomma</taxon>
    </lineage>
</organism>